<dbReference type="FunFam" id="3.30.1490.20:FF:000003">
    <property type="entry name" value="acetyl-CoA carboxylase isoform X1"/>
    <property type="match status" value="1"/>
</dbReference>
<dbReference type="GO" id="GO:0046872">
    <property type="term" value="F:metal ion binding"/>
    <property type="evidence" value="ECO:0007669"/>
    <property type="project" value="InterPro"/>
</dbReference>
<dbReference type="AlphaFoldDB" id="A0A8H7SHE3"/>
<dbReference type="Pfam" id="PF02786">
    <property type="entry name" value="CPSase_L_D2"/>
    <property type="match status" value="1"/>
</dbReference>
<keyword evidence="6" id="KW-0092">Biotin</keyword>
<dbReference type="SUPFAM" id="SSF51246">
    <property type="entry name" value="Rudiment single hybrid motif"/>
    <property type="match status" value="1"/>
</dbReference>
<dbReference type="InterPro" id="IPR019734">
    <property type="entry name" value="TPR_rpt"/>
</dbReference>
<dbReference type="PROSITE" id="PS51048">
    <property type="entry name" value="SGS"/>
    <property type="match status" value="1"/>
</dbReference>
<dbReference type="SMART" id="SM00028">
    <property type="entry name" value="TPR"/>
    <property type="match status" value="3"/>
</dbReference>
<dbReference type="Pfam" id="PF00289">
    <property type="entry name" value="Biotin_carb_N"/>
    <property type="match status" value="1"/>
</dbReference>
<evidence type="ECO:0000259" key="10">
    <source>
        <dbReference type="PROSITE" id="PS50979"/>
    </source>
</evidence>
<dbReference type="PROSITE" id="PS00866">
    <property type="entry name" value="CPSASE_1"/>
    <property type="match status" value="1"/>
</dbReference>
<dbReference type="SUPFAM" id="SSF48452">
    <property type="entry name" value="TPR-like"/>
    <property type="match status" value="1"/>
</dbReference>
<dbReference type="Pfam" id="PF04969">
    <property type="entry name" value="CS"/>
    <property type="match status" value="1"/>
</dbReference>
<feature type="domain" description="CS" evidence="12">
    <location>
        <begin position="152"/>
        <end position="243"/>
    </location>
</feature>
<dbReference type="InterPro" id="IPR008978">
    <property type="entry name" value="HSP20-like_chaperone"/>
</dbReference>
<evidence type="ECO:0000256" key="8">
    <source>
        <dbReference type="PROSITE-ProRule" id="PRU00409"/>
    </source>
</evidence>
<dbReference type="CDD" id="cd06850">
    <property type="entry name" value="biotinyl_domain"/>
    <property type="match status" value="1"/>
</dbReference>
<dbReference type="PANTHER" id="PTHR18866:SF127">
    <property type="match status" value="1"/>
</dbReference>
<keyword evidence="7" id="KW-0802">TPR repeat</keyword>
<accession>A0A8H7SHE3</accession>
<dbReference type="SMART" id="SM00878">
    <property type="entry name" value="Biotin_carb_C"/>
    <property type="match status" value="1"/>
</dbReference>
<dbReference type="InterPro" id="IPR011990">
    <property type="entry name" value="TPR-like_helical_dom_sf"/>
</dbReference>
<dbReference type="SUPFAM" id="SSF52440">
    <property type="entry name" value="PreATP-grasp domain"/>
    <property type="match status" value="1"/>
</dbReference>
<dbReference type="PROSITE" id="PS50979">
    <property type="entry name" value="BC"/>
    <property type="match status" value="1"/>
</dbReference>
<evidence type="ECO:0000256" key="5">
    <source>
        <dbReference type="ARBA" id="ARBA00022840"/>
    </source>
</evidence>
<evidence type="ECO:0000256" key="7">
    <source>
        <dbReference type="PROSITE-ProRule" id="PRU00339"/>
    </source>
</evidence>
<feature type="domain" description="SGS" evidence="11">
    <location>
        <begin position="254"/>
        <end position="343"/>
    </location>
</feature>
<feature type="domain" description="ATP-grasp" evidence="9">
    <location>
        <begin position="468"/>
        <end position="668"/>
    </location>
</feature>
<sequence>MLNLSPEQKKSADLFAKANDAFFDDDYDEALSLFTELVTLEPKNAEFILKRCQVYQKLNKLELALKDGEQALTLLEQGSRSLLARAHLQLGITLHRLGQYSAAQTHLEQSQELNPQEKTLVTWLRKNQDKLPKVTEPVVTPAPVAPVAPAPVKATRYEWFQNDTFITIEVFIKNVKSDAVDINFFDNALSLSVKLPNGSDYTLELEPLAHKILPKESSFKILSTKIEIKLRKEMIGIMWGALEGEDQIVAMTSSTPTTTTKKSKDWNALSRELDDEAKPEGEQALNSLFQQIYKDADPDTQRAMMKSFVESNGTCLSTNWNEIGTKKTEVKPPEGMIAKKLLFLNTMTPIYKVLIANRGEIACRVIRTCRRLGISTVAVYSDSDENAPFVKMADEAYHIGSSIAAESYLNGAKLIDVAKRSGADALHPGYGFLSENADFADQVIQAGINFIGPNPDNIRAIGDKIAAKVFIKEHANTIPLIPGYNGQDQSVERLEQEAKRIEFPILLKASAGGGGKGMRAVYETNKLKEEIEAAQGESLRAFGSDKLLIEKYFESIRHVEIQIFGDKYGNVYHINERDCSIQRRHQKVVEETPSPAVDNELREAMTTAAVELGRKLGYVGAGTAEFILDEKTKKFYFLELNTRLQVEHPITEAISGLDLVELQLLVAQGANLKELGILDNIKFQGHAIEVRLCAEDPDNDFSPRTGVIHKWSPADAAKFIPGVRFDTGVEDGSEISIFYDSMVAKVIVHAPTRAEAVRRMAAVLARTVIVGVTTNQKFLISIMNNPRFQSGTFDTNFIVQEKERLFPTPHINDAKNSIVAALLFDWTIRRSQQVHLKNIRTGWRNIKWRNKRTTFVVNRGPEVQIQYEYLGEPNNDKRHLFQAKVLAKEDAQPGADEPELPISIVLFENDFGKEAAGPRGVRGCSGLLRCTIDGAQQHFYIAEDVQDIDDKCIFVHDFVRGHQVELLKVDRLKSKVAALEDDRVTPYTSSMPCRILKVLAPSGSEVKKNMPLLSIESMKTEVKILSRHDGIVTMRVEENQLVDARVLMCSVDDVKK</sequence>
<dbReference type="InterPro" id="IPR016185">
    <property type="entry name" value="PreATP-grasp_dom_sf"/>
</dbReference>
<evidence type="ECO:0000313" key="14">
    <source>
        <dbReference type="Proteomes" id="UP000613177"/>
    </source>
</evidence>
<dbReference type="InterPro" id="IPR050856">
    <property type="entry name" value="Biotin_carboxylase_complex"/>
</dbReference>
<gene>
    <name evidence="13" type="ORF">INT48_005344</name>
</gene>
<dbReference type="InterPro" id="IPR005482">
    <property type="entry name" value="Biotin_COase_C"/>
</dbReference>
<evidence type="ECO:0000256" key="1">
    <source>
        <dbReference type="ARBA" id="ARBA00001953"/>
    </source>
</evidence>
<proteinExistence type="inferred from homology"/>
<dbReference type="EMBL" id="JAEPRE010000287">
    <property type="protein sequence ID" value="KAG2229307.1"/>
    <property type="molecule type" value="Genomic_DNA"/>
</dbReference>
<evidence type="ECO:0000256" key="4">
    <source>
        <dbReference type="ARBA" id="ARBA00022741"/>
    </source>
</evidence>
<keyword evidence="3" id="KW-0436">Ligase</keyword>
<keyword evidence="5 8" id="KW-0067">ATP-binding</keyword>
<dbReference type="FunFam" id="3.30.470.20:FF:000028">
    <property type="entry name" value="Methylcrotonoyl-CoA carboxylase subunit alpha, mitochondrial"/>
    <property type="match status" value="1"/>
</dbReference>
<dbReference type="PROSITE" id="PS50975">
    <property type="entry name" value="ATP_GRASP"/>
    <property type="match status" value="1"/>
</dbReference>
<feature type="domain" description="Biotin carboxylation" evidence="10">
    <location>
        <begin position="349"/>
        <end position="803"/>
    </location>
</feature>
<dbReference type="InterPro" id="IPR011054">
    <property type="entry name" value="Rudment_hybrid_motif"/>
</dbReference>
<dbReference type="Pfam" id="PF02785">
    <property type="entry name" value="Biotin_carb_C"/>
    <property type="match status" value="1"/>
</dbReference>
<dbReference type="Pfam" id="PF13424">
    <property type="entry name" value="TPR_12"/>
    <property type="match status" value="1"/>
</dbReference>
<dbReference type="InterPro" id="IPR011053">
    <property type="entry name" value="Single_hybrid_motif"/>
</dbReference>
<dbReference type="Gene3D" id="3.30.470.20">
    <property type="entry name" value="ATP-grasp fold, B domain"/>
    <property type="match status" value="1"/>
</dbReference>
<dbReference type="Gene3D" id="2.60.40.790">
    <property type="match status" value="1"/>
</dbReference>
<dbReference type="InterPro" id="IPR007052">
    <property type="entry name" value="CS_dom"/>
</dbReference>
<dbReference type="GO" id="GO:0005737">
    <property type="term" value="C:cytoplasm"/>
    <property type="evidence" value="ECO:0007669"/>
    <property type="project" value="UniProtKB-ARBA"/>
</dbReference>
<dbReference type="InterPro" id="IPR000089">
    <property type="entry name" value="Biotin_lipoyl"/>
</dbReference>
<name>A0A8H7SHE3_9FUNG</name>
<feature type="repeat" description="TPR" evidence="7">
    <location>
        <begin position="84"/>
        <end position="117"/>
    </location>
</feature>
<keyword evidence="4 8" id="KW-0547">Nucleotide-binding</keyword>
<protein>
    <submittedName>
        <fullName evidence="13">Uncharacterized protein</fullName>
    </submittedName>
</protein>
<dbReference type="FunFam" id="3.40.50.20:FF:000010">
    <property type="entry name" value="Propionyl-CoA carboxylase subunit alpha"/>
    <property type="match status" value="1"/>
</dbReference>
<evidence type="ECO:0000259" key="12">
    <source>
        <dbReference type="PROSITE" id="PS51203"/>
    </source>
</evidence>
<dbReference type="SUPFAM" id="SSF51230">
    <property type="entry name" value="Single hybrid motif"/>
    <property type="match status" value="1"/>
</dbReference>
<dbReference type="PROSITE" id="PS00867">
    <property type="entry name" value="CPSASE_2"/>
    <property type="match status" value="1"/>
</dbReference>
<dbReference type="Gene3D" id="2.40.50.100">
    <property type="match status" value="1"/>
</dbReference>
<dbReference type="PROSITE" id="PS51203">
    <property type="entry name" value="CS"/>
    <property type="match status" value="1"/>
</dbReference>
<dbReference type="Pfam" id="PF05002">
    <property type="entry name" value="SGS"/>
    <property type="match status" value="1"/>
</dbReference>
<dbReference type="Gene3D" id="1.25.40.10">
    <property type="entry name" value="Tetratricopeptide repeat domain"/>
    <property type="match status" value="1"/>
</dbReference>
<dbReference type="GO" id="GO:0016874">
    <property type="term" value="F:ligase activity"/>
    <property type="evidence" value="ECO:0007669"/>
    <property type="project" value="UniProtKB-KW"/>
</dbReference>
<comment type="similarity">
    <text evidence="2">Belongs to the SGT1 family.</text>
</comment>
<comment type="caution">
    <text evidence="13">The sequence shown here is derived from an EMBL/GenBank/DDBJ whole genome shotgun (WGS) entry which is preliminary data.</text>
</comment>
<dbReference type="FunFam" id="2.60.40.790:FF:000012">
    <property type="entry name" value="SGT1 homolog, MIS12 kinetochore complex assembly cochaperone"/>
    <property type="match status" value="1"/>
</dbReference>
<dbReference type="PROSITE" id="PS50005">
    <property type="entry name" value="TPR"/>
    <property type="match status" value="1"/>
</dbReference>
<evidence type="ECO:0000313" key="13">
    <source>
        <dbReference type="EMBL" id="KAG2229307.1"/>
    </source>
</evidence>
<dbReference type="SUPFAM" id="SSF56059">
    <property type="entry name" value="Glutathione synthetase ATP-binding domain-like"/>
    <property type="match status" value="1"/>
</dbReference>
<comment type="cofactor">
    <cofactor evidence="1">
        <name>biotin</name>
        <dbReference type="ChEBI" id="CHEBI:57586"/>
    </cofactor>
</comment>
<dbReference type="InterPro" id="IPR005479">
    <property type="entry name" value="CPAse_ATP-bd"/>
</dbReference>
<evidence type="ECO:0000256" key="3">
    <source>
        <dbReference type="ARBA" id="ARBA00022598"/>
    </source>
</evidence>
<organism evidence="13 14">
    <name type="scientific">Thamnidium elegans</name>
    <dbReference type="NCBI Taxonomy" id="101142"/>
    <lineage>
        <taxon>Eukaryota</taxon>
        <taxon>Fungi</taxon>
        <taxon>Fungi incertae sedis</taxon>
        <taxon>Mucoromycota</taxon>
        <taxon>Mucoromycotina</taxon>
        <taxon>Mucoromycetes</taxon>
        <taxon>Mucorales</taxon>
        <taxon>Mucorineae</taxon>
        <taxon>Mucoraceae</taxon>
        <taxon>Thamnidium</taxon>
    </lineage>
</organism>
<evidence type="ECO:0000256" key="2">
    <source>
        <dbReference type="ARBA" id="ARBA00008509"/>
    </source>
</evidence>
<reference evidence="13" key="1">
    <citation type="submission" date="2021-01" db="EMBL/GenBank/DDBJ databases">
        <title>Metabolic potential, ecology and presence of endohyphal bacteria is reflected in genomic diversity of Mucoromycotina.</title>
        <authorList>
            <person name="Muszewska A."/>
            <person name="Okrasinska A."/>
            <person name="Steczkiewicz K."/>
            <person name="Drgas O."/>
            <person name="Orlowska M."/>
            <person name="Perlinska-Lenart U."/>
            <person name="Aleksandrzak-Piekarczyk T."/>
            <person name="Szatraj K."/>
            <person name="Zielenkiewicz U."/>
            <person name="Pilsyk S."/>
            <person name="Malc E."/>
            <person name="Mieczkowski P."/>
            <person name="Kruszewska J.S."/>
            <person name="Biernat P."/>
            <person name="Pawlowska J."/>
        </authorList>
    </citation>
    <scope>NUCLEOTIDE SEQUENCE</scope>
    <source>
        <strain evidence="13">WA0000018081</strain>
    </source>
</reference>
<evidence type="ECO:0000259" key="9">
    <source>
        <dbReference type="PROSITE" id="PS50975"/>
    </source>
</evidence>
<dbReference type="SUPFAM" id="SSF49764">
    <property type="entry name" value="HSP20-like chaperones"/>
    <property type="match status" value="1"/>
</dbReference>
<keyword evidence="14" id="KW-1185">Reference proteome</keyword>
<dbReference type="InterPro" id="IPR007699">
    <property type="entry name" value="SGS_dom"/>
</dbReference>
<dbReference type="GO" id="GO:0005524">
    <property type="term" value="F:ATP binding"/>
    <property type="evidence" value="ECO:0007669"/>
    <property type="project" value="UniProtKB-UniRule"/>
</dbReference>
<dbReference type="InterPro" id="IPR011761">
    <property type="entry name" value="ATP-grasp"/>
</dbReference>
<dbReference type="InterPro" id="IPR011764">
    <property type="entry name" value="Biotin_carboxylation_dom"/>
</dbReference>
<dbReference type="Pfam" id="PF00364">
    <property type="entry name" value="Biotin_lipoyl"/>
    <property type="match status" value="1"/>
</dbReference>
<dbReference type="InterPro" id="IPR005481">
    <property type="entry name" value="BC-like_N"/>
</dbReference>
<dbReference type="Proteomes" id="UP000613177">
    <property type="component" value="Unassembled WGS sequence"/>
</dbReference>
<evidence type="ECO:0000256" key="6">
    <source>
        <dbReference type="ARBA" id="ARBA00023267"/>
    </source>
</evidence>
<dbReference type="PANTHER" id="PTHR18866">
    <property type="entry name" value="CARBOXYLASE:PYRUVATE/ACETYL-COA/PROPIONYL-COA CARBOXYLASE"/>
    <property type="match status" value="1"/>
</dbReference>
<evidence type="ECO:0000259" key="11">
    <source>
        <dbReference type="PROSITE" id="PS51048"/>
    </source>
</evidence>